<dbReference type="CDD" id="cd18793">
    <property type="entry name" value="SF2_C_SNF"/>
    <property type="match status" value="1"/>
</dbReference>
<dbReference type="GO" id="GO:0005524">
    <property type="term" value="F:ATP binding"/>
    <property type="evidence" value="ECO:0007669"/>
    <property type="project" value="InterPro"/>
</dbReference>
<sequence>MTIGLTPGGNLRLHAPEQAGAPASKTAATLAKAFAEDWREGLFALAAEKIATDGQPTLRFWQQMADRLLTALCHIPDEQTNFEIPPPPAAELQALSLAPPPMPGGEYLSEERLAAIWHALAQWTMTATAEAGGPAALLQLRAPKWRQVGRVCFHLAENKKDPDRPFAFMATYATGFGAAGQLKHLPLGKALDQYAGSNNQAALIKLLAPVHQAAESCAWVADIVRDGTIFRPMAWRPEQAYRLLQSVPVLEQSGLSVRLPDWWKKRPRPRVSVSIGNQTKTVLGAGAMLDFDARVAVGDAHLSPEELASLRNSGDGLVWFKGQWVEVDQAKLQEAIAHWERLRRANRNGEISFIEGMRLLAGASADLKRNDQAETYRPWTEVTAGAALREVLARLRDPESSPAGKADPALKTVLRPYQREGVAWLHLLSELGLGACLADDMGLGKTIQLLALLLHLQRTAPADGVRRPCLLVVPASLLGNWRDEAARFAPSLKLLFAHPAETERATLDALAKAPETTLAGVDLVVTTYAMVGRQPWLARSAWRLVILDEAQAIKNPATSQSKAVKKLTAGGRIALTGTPVENRLGDLWSLFDFLNPGLLGSATVFKSFIKQLHDHPDTPFAPLRQLVAPYILRRLKTDRRIIADLPDKTETARYCHLTKSQVRLYEQIVRGLQEHLAESEGMARRGLVLQTLMRLKQVCNHPSQLSGDMTYNPAESGKFRRLGDICQELAERQEKVLVFTQFREIIPALADHLAVIFGRAGLTLHGGTNVARRRRIVEQFQDETGPPFFILSLKAGGTGLNLTAATHVIHFDRWWNPAVENQATDRAFRIGQQRNVLVHKFITRGTIEERIDALMNDKRRLAEEVLSGEGEVNLTELDDEALIRLVQLDVGRASA</sequence>
<dbReference type="SUPFAM" id="SSF52540">
    <property type="entry name" value="P-loop containing nucleoside triphosphate hydrolases"/>
    <property type="match status" value="2"/>
</dbReference>
<dbReference type="SMART" id="SM00487">
    <property type="entry name" value="DEXDc"/>
    <property type="match status" value="1"/>
</dbReference>
<dbReference type="AlphaFoldDB" id="A0AA41R3T0"/>
<proteinExistence type="predicted"/>
<keyword evidence="5" id="KW-0347">Helicase</keyword>
<evidence type="ECO:0000259" key="3">
    <source>
        <dbReference type="PROSITE" id="PS51192"/>
    </source>
</evidence>
<dbReference type="GO" id="GO:0016787">
    <property type="term" value="F:hydrolase activity"/>
    <property type="evidence" value="ECO:0007669"/>
    <property type="project" value="UniProtKB-KW"/>
</dbReference>
<comment type="caution">
    <text evidence="5">The sequence shown here is derived from an EMBL/GenBank/DDBJ whole genome shotgun (WGS) entry which is preliminary data.</text>
</comment>
<feature type="domain" description="Helicase C-terminal" evidence="4">
    <location>
        <begin position="718"/>
        <end position="883"/>
    </location>
</feature>
<dbReference type="PANTHER" id="PTHR10799">
    <property type="entry name" value="SNF2/RAD54 HELICASE FAMILY"/>
    <property type="match status" value="1"/>
</dbReference>
<reference evidence="5" key="1">
    <citation type="submission" date="2022-04" db="EMBL/GenBank/DDBJ databases">
        <title>Desulfatitalea alkaliphila sp. nov., a novel anaerobic sulfate-reducing bacterium isolated from terrestrial mud volcano, Taman Peninsula, Russia.</title>
        <authorList>
            <person name="Khomyakova M.A."/>
            <person name="Merkel A.Y."/>
            <person name="Slobodkin A.I."/>
        </authorList>
    </citation>
    <scope>NUCLEOTIDE SEQUENCE</scope>
    <source>
        <strain evidence="5">M08but</strain>
    </source>
</reference>
<protein>
    <submittedName>
        <fullName evidence="5">DEAD/DEAH box helicase</fullName>
    </submittedName>
</protein>
<dbReference type="PROSITE" id="PS51194">
    <property type="entry name" value="HELICASE_CTER"/>
    <property type="match status" value="1"/>
</dbReference>
<dbReference type="Gene3D" id="3.40.50.300">
    <property type="entry name" value="P-loop containing nucleotide triphosphate hydrolases"/>
    <property type="match status" value="1"/>
</dbReference>
<evidence type="ECO:0000313" key="5">
    <source>
        <dbReference type="EMBL" id="MCJ8500261.1"/>
    </source>
</evidence>
<dbReference type="Pfam" id="PF00176">
    <property type="entry name" value="SNF2-rel_dom"/>
    <property type="match status" value="1"/>
</dbReference>
<keyword evidence="1" id="KW-0378">Hydrolase</keyword>
<dbReference type="GO" id="GO:0004386">
    <property type="term" value="F:helicase activity"/>
    <property type="evidence" value="ECO:0007669"/>
    <property type="project" value="UniProtKB-KW"/>
</dbReference>
<gene>
    <name evidence="5" type="ORF">MRX98_06715</name>
</gene>
<keyword evidence="5" id="KW-0547">Nucleotide-binding</keyword>
<evidence type="ECO:0000256" key="1">
    <source>
        <dbReference type="ARBA" id="ARBA00022801"/>
    </source>
</evidence>
<feature type="domain" description="Helicase ATP-binding" evidence="3">
    <location>
        <begin position="426"/>
        <end position="597"/>
    </location>
</feature>
<dbReference type="InterPro" id="IPR001650">
    <property type="entry name" value="Helicase_C-like"/>
</dbReference>
<dbReference type="Gene3D" id="3.40.50.10810">
    <property type="entry name" value="Tandem AAA-ATPase domain"/>
    <property type="match status" value="1"/>
</dbReference>
<dbReference type="InterPro" id="IPR049730">
    <property type="entry name" value="SNF2/RAD54-like_C"/>
</dbReference>
<keyword evidence="6" id="KW-1185">Reference proteome</keyword>
<dbReference type="SMART" id="SM00490">
    <property type="entry name" value="HELICc"/>
    <property type="match status" value="1"/>
</dbReference>
<accession>A0AA41R3T0</accession>
<dbReference type="EMBL" id="JALJRB010000005">
    <property type="protein sequence ID" value="MCJ8500261.1"/>
    <property type="molecule type" value="Genomic_DNA"/>
</dbReference>
<dbReference type="Proteomes" id="UP001165427">
    <property type="component" value="Unassembled WGS sequence"/>
</dbReference>
<evidence type="ECO:0000256" key="2">
    <source>
        <dbReference type="SAM" id="MobiDB-lite"/>
    </source>
</evidence>
<evidence type="ECO:0000259" key="4">
    <source>
        <dbReference type="PROSITE" id="PS51194"/>
    </source>
</evidence>
<name>A0AA41R3T0_9BACT</name>
<dbReference type="InterPro" id="IPR000330">
    <property type="entry name" value="SNF2_N"/>
</dbReference>
<dbReference type="RefSeq" id="WP_246904314.1">
    <property type="nucleotide sequence ID" value="NZ_JALJRB010000005.1"/>
</dbReference>
<dbReference type="Pfam" id="PF00271">
    <property type="entry name" value="Helicase_C"/>
    <property type="match status" value="1"/>
</dbReference>
<dbReference type="Pfam" id="PF12419">
    <property type="entry name" value="DUF3670"/>
    <property type="match status" value="1"/>
</dbReference>
<dbReference type="PROSITE" id="PS51192">
    <property type="entry name" value="HELICASE_ATP_BIND_1"/>
    <property type="match status" value="1"/>
</dbReference>
<dbReference type="InterPro" id="IPR022138">
    <property type="entry name" value="DUF3670"/>
</dbReference>
<dbReference type="InterPro" id="IPR014001">
    <property type="entry name" value="Helicase_ATP-bd"/>
</dbReference>
<dbReference type="InterPro" id="IPR038718">
    <property type="entry name" value="SNF2-like_sf"/>
</dbReference>
<keyword evidence="5" id="KW-0067">ATP-binding</keyword>
<organism evidence="5 6">
    <name type="scientific">Desulfatitalea alkaliphila</name>
    <dbReference type="NCBI Taxonomy" id="2929485"/>
    <lineage>
        <taxon>Bacteria</taxon>
        <taxon>Pseudomonadati</taxon>
        <taxon>Thermodesulfobacteriota</taxon>
        <taxon>Desulfobacteria</taxon>
        <taxon>Desulfobacterales</taxon>
        <taxon>Desulfosarcinaceae</taxon>
        <taxon>Desulfatitalea</taxon>
    </lineage>
</organism>
<evidence type="ECO:0000313" key="6">
    <source>
        <dbReference type="Proteomes" id="UP001165427"/>
    </source>
</evidence>
<feature type="region of interest" description="Disordered" evidence="2">
    <location>
        <begin position="1"/>
        <end position="22"/>
    </location>
</feature>
<dbReference type="InterPro" id="IPR027417">
    <property type="entry name" value="P-loop_NTPase"/>
</dbReference>